<evidence type="ECO:0000313" key="1">
    <source>
        <dbReference type="EMBL" id="EAT78529.2"/>
    </source>
</evidence>
<evidence type="ECO:0000313" key="2">
    <source>
        <dbReference type="Proteomes" id="UP000001055"/>
    </source>
</evidence>
<accession>Q0U2N0</accession>
<sequence length="276" mass="31509">MQRQTKYQPFQNLFYTAQQARDHRRRETLFGRMPYLQVDNTIEDVEKNRTLHVEEIFNAMTSGEVARDNNGSIAMKRWVGNAHYPGNLVEAYAHKVFDCLLQQAREGFRGWEHNDYVADERKGDDIDREVDCAGRLANIIQALEQEKTICEDVMNSACQIRMFVNAPRAYANRKHQNRVGNSKRGKEPRTESRVCQLYSFTISATSQTDNVGISPFVHTTCSLRELGTHVIAADSLLSAAVHTAHGERGVLRLPISSSRKLLANYYSWRREAAVDS</sequence>
<name>Q0U2N0_PHANO</name>
<dbReference type="EMBL" id="CH445353">
    <property type="protein sequence ID" value="EAT78529.2"/>
    <property type="molecule type" value="Genomic_DNA"/>
</dbReference>
<dbReference type="GeneID" id="5981024"/>
<dbReference type="RefSeq" id="XP_001804105.1">
    <property type="nucleotide sequence ID" value="XM_001804053.1"/>
</dbReference>
<gene>
    <name evidence="1" type="ORF">SNOG_13904</name>
</gene>
<dbReference type="KEGG" id="pno:SNOG_13904"/>
<reference evidence="2" key="1">
    <citation type="journal article" date="2007" name="Plant Cell">
        <title>Dothideomycete-plant interactions illuminated by genome sequencing and EST analysis of the wheat pathogen Stagonospora nodorum.</title>
        <authorList>
            <person name="Hane J.K."/>
            <person name="Lowe R.G."/>
            <person name="Solomon P.S."/>
            <person name="Tan K.C."/>
            <person name="Schoch C.L."/>
            <person name="Spatafora J.W."/>
            <person name="Crous P.W."/>
            <person name="Kodira C."/>
            <person name="Birren B.W."/>
            <person name="Galagan J.E."/>
            <person name="Torriani S.F."/>
            <person name="McDonald B.A."/>
            <person name="Oliver R.P."/>
        </authorList>
    </citation>
    <scope>NUCLEOTIDE SEQUENCE [LARGE SCALE GENOMIC DNA]</scope>
    <source>
        <strain evidence="2">SN15 / ATCC MYA-4574 / FGSC 10173</strain>
    </source>
</reference>
<dbReference type="InParanoid" id="Q0U2N0"/>
<proteinExistence type="predicted"/>
<dbReference type="AlphaFoldDB" id="Q0U2N0"/>
<protein>
    <submittedName>
        <fullName evidence="1">Uncharacterized protein</fullName>
    </submittedName>
</protein>
<organism evidence="1 2">
    <name type="scientific">Phaeosphaeria nodorum (strain SN15 / ATCC MYA-4574 / FGSC 10173)</name>
    <name type="common">Glume blotch fungus</name>
    <name type="synonym">Parastagonospora nodorum</name>
    <dbReference type="NCBI Taxonomy" id="321614"/>
    <lineage>
        <taxon>Eukaryota</taxon>
        <taxon>Fungi</taxon>
        <taxon>Dikarya</taxon>
        <taxon>Ascomycota</taxon>
        <taxon>Pezizomycotina</taxon>
        <taxon>Dothideomycetes</taxon>
        <taxon>Pleosporomycetidae</taxon>
        <taxon>Pleosporales</taxon>
        <taxon>Pleosporineae</taxon>
        <taxon>Phaeosphaeriaceae</taxon>
        <taxon>Parastagonospora</taxon>
    </lineage>
</organism>
<dbReference type="Proteomes" id="UP000001055">
    <property type="component" value="Unassembled WGS sequence"/>
</dbReference>
<dbReference type="VEuPathDB" id="FungiDB:JI435_139040"/>